<dbReference type="CDD" id="cd08767">
    <property type="entry name" value="Cdt1_c"/>
    <property type="match status" value="1"/>
</dbReference>
<dbReference type="SUPFAM" id="SSF46785">
    <property type="entry name" value="Winged helix' DNA-binding domain"/>
    <property type="match status" value="1"/>
</dbReference>
<comment type="similarity">
    <text evidence="1">Belongs to the Cdt1 family.</text>
</comment>
<dbReference type="GO" id="GO:0030174">
    <property type="term" value="P:regulation of DNA-templated DNA replication initiation"/>
    <property type="evidence" value="ECO:0007669"/>
    <property type="project" value="InterPro"/>
</dbReference>
<dbReference type="Pfam" id="PF16679">
    <property type="entry name" value="CDT1_C"/>
    <property type="match status" value="1"/>
</dbReference>
<reference evidence="4" key="1">
    <citation type="journal article" date="2017" name="Nature">
        <title>The genome of Chenopodium quinoa.</title>
        <authorList>
            <person name="Jarvis D.E."/>
            <person name="Ho Y.S."/>
            <person name="Lightfoot D.J."/>
            <person name="Schmoeckel S.M."/>
            <person name="Li B."/>
            <person name="Borm T.J.A."/>
            <person name="Ohyanagi H."/>
            <person name="Mineta K."/>
            <person name="Michell C.T."/>
            <person name="Saber N."/>
            <person name="Kharbatia N.M."/>
            <person name="Rupper R.R."/>
            <person name="Sharp A.R."/>
            <person name="Dally N."/>
            <person name="Boughton B.A."/>
            <person name="Woo Y.H."/>
            <person name="Gao G."/>
            <person name="Schijlen E.G.W.M."/>
            <person name="Guo X."/>
            <person name="Momin A.A."/>
            <person name="Negrao S."/>
            <person name="Al-Babili S."/>
            <person name="Gehring C."/>
            <person name="Roessner U."/>
            <person name="Jung C."/>
            <person name="Murphy K."/>
            <person name="Arold S.T."/>
            <person name="Gojobori T."/>
            <person name="van der Linden C.G."/>
            <person name="van Loo E.N."/>
            <person name="Jellen E.N."/>
            <person name="Maughan P.J."/>
            <person name="Tester M."/>
        </authorList>
    </citation>
    <scope>NUCLEOTIDE SEQUENCE [LARGE SCALE GENOMIC DNA]</scope>
    <source>
        <strain evidence="4">cv. PI 614886</strain>
    </source>
</reference>
<dbReference type="InterPro" id="IPR032054">
    <property type="entry name" value="Cdt1_C"/>
</dbReference>
<proteinExistence type="inferred from homology"/>
<evidence type="ECO:0000313" key="4">
    <source>
        <dbReference type="EnsemblPlants" id="AUR62025682-RA:cds"/>
    </source>
</evidence>
<dbReference type="PANTHER" id="PTHR28637">
    <property type="entry name" value="DNA REPLICATION FACTOR CDT1"/>
    <property type="match status" value="1"/>
</dbReference>
<dbReference type="GO" id="GO:0005634">
    <property type="term" value="C:nucleus"/>
    <property type="evidence" value="ECO:0007669"/>
    <property type="project" value="TreeGrafter"/>
</dbReference>
<feature type="domain" description="CDT1 Geminin-binding" evidence="3">
    <location>
        <begin position="2"/>
        <end position="131"/>
    </location>
</feature>
<dbReference type="InterPro" id="IPR014939">
    <property type="entry name" value="CDT1_Gemini-bd-like"/>
</dbReference>
<sequence>MRYEMLFKFFNAMISSIRLLRLKKLPSTLTRLSRSVESLTNRRFTLHHLAQLKHIMPEVIMVKKIRVQDRETNCMKEDLLVSLDVNVVATDENVKGNGGFSQLKEIFQSRLTHYFRTHDEDDIVPGGELPHLFYQPKQEPEPSLCRTPAAPAELHIAPSFKKRFSSRSLGASVSESSPAKPSCLSDTLIKEDTVIEAKDESSISLVEFNAEPSKLVSTPAKLVLTPAKLTSTPVKFASTPVKLDSTPARLMAATPVLLPPKRPLMTPDHDCCSDVPNKSAKRRALNFDQSSNDIEDQLSQVGEEEICCPAQGSNVSKDVLNVLPDDLLQSLIEKEQKILEDQGLAVSQEKRRQQLMAGVPKLFDMILLLFQSIRRPIVTKEELIYKLITGHLDIVDKYEVEAQFQLLREVAPECISEQQSLSGDTLLRLNKASCPESIRAKLLSAI</sequence>
<dbReference type="Gramene" id="AUR62025682-RA">
    <property type="protein sequence ID" value="AUR62025682-RA:cds"/>
    <property type="gene ID" value="AUR62025682"/>
</dbReference>
<evidence type="ECO:0000313" key="5">
    <source>
        <dbReference type="Proteomes" id="UP000596660"/>
    </source>
</evidence>
<keyword evidence="5" id="KW-1185">Reference proteome</keyword>
<keyword evidence="2" id="KW-0131">Cell cycle</keyword>
<dbReference type="GO" id="GO:0003677">
    <property type="term" value="F:DNA binding"/>
    <property type="evidence" value="ECO:0007669"/>
    <property type="project" value="InterPro"/>
</dbReference>
<dbReference type="InterPro" id="IPR038090">
    <property type="entry name" value="Cdt1_C_WH_dom_sf"/>
</dbReference>
<dbReference type="PANTHER" id="PTHR28637:SF1">
    <property type="entry name" value="DNA REPLICATION FACTOR CDT1"/>
    <property type="match status" value="1"/>
</dbReference>
<dbReference type="InterPro" id="IPR036390">
    <property type="entry name" value="WH_DNA-bd_sf"/>
</dbReference>
<dbReference type="GO" id="GO:0071163">
    <property type="term" value="P:DNA replication preinitiation complex assembly"/>
    <property type="evidence" value="ECO:0007669"/>
    <property type="project" value="InterPro"/>
</dbReference>
<dbReference type="GO" id="GO:0000076">
    <property type="term" value="P:DNA replication checkpoint signaling"/>
    <property type="evidence" value="ECO:0007669"/>
    <property type="project" value="TreeGrafter"/>
</dbReference>
<dbReference type="Pfam" id="PF08839">
    <property type="entry name" value="CDT1"/>
    <property type="match status" value="1"/>
</dbReference>
<accession>A0A803M9V6</accession>
<dbReference type="GO" id="GO:0000278">
    <property type="term" value="P:mitotic cell cycle"/>
    <property type="evidence" value="ECO:0007669"/>
    <property type="project" value="TreeGrafter"/>
</dbReference>
<organism evidence="4 5">
    <name type="scientific">Chenopodium quinoa</name>
    <name type="common">Quinoa</name>
    <dbReference type="NCBI Taxonomy" id="63459"/>
    <lineage>
        <taxon>Eukaryota</taxon>
        <taxon>Viridiplantae</taxon>
        <taxon>Streptophyta</taxon>
        <taxon>Embryophyta</taxon>
        <taxon>Tracheophyta</taxon>
        <taxon>Spermatophyta</taxon>
        <taxon>Magnoliopsida</taxon>
        <taxon>eudicotyledons</taxon>
        <taxon>Gunneridae</taxon>
        <taxon>Pentapetalae</taxon>
        <taxon>Caryophyllales</taxon>
        <taxon>Chenopodiaceae</taxon>
        <taxon>Chenopodioideae</taxon>
        <taxon>Atripliceae</taxon>
        <taxon>Chenopodium</taxon>
    </lineage>
</organism>
<name>A0A803M9V6_CHEQI</name>
<dbReference type="InterPro" id="IPR045173">
    <property type="entry name" value="Cdt1"/>
</dbReference>
<protein>
    <recommendedName>
        <fullName evidence="3">CDT1 Geminin-binding domain-containing protein</fullName>
    </recommendedName>
</protein>
<dbReference type="EnsemblPlants" id="AUR62025682-RA">
    <property type="protein sequence ID" value="AUR62025682-RA:cds"/>
    <property type="gene ID" value="AUR62025682"/>
</dbReference>
<dbReference type="AlphaFoldDB" id="A0A803M9V6"/>
<dbReference type="Proteomes" id="UP000596660">
    <property type="component" value="Unplaced"/>
</dbReference>
<dbReference type="OMA" id="QVRENEM"/>
<evidence type="ECO:0000256" key="2">
    <source>
        <dbReference type="ARBA" id="ARBA00023306"/>
    </source>
</evidence>
<evidence type="ECO:0000256" key="1">
    <source>
        <dbReference type="ARBA" id="ARBA00008356"/>
    </source>
</evidence>
<dbReference type="SMART" id="SM01075">
    <property type="entry name" value="CDT1"/>
    <property type="match status" value="1"/>
</dbReference>
<reference evidence="4" key="2">
    <citation type="submission" date="2021-03" db="UniProtKB">
        <authorList>
            <consortium name="EnsemblPlants"/>
        </authorList>
    </citation>
    <scope>IDENTIFICATION</scope>
</reference>
<dbReference type="GO" id="GO:0070182">
    <property type="term" value="F:DNA polymerase binding"/>
    <property type="evidence" value="ECO:0007669"/>
    <property type="project" value="TreeGrafter"/>
</dbReference>
<evidence type="ECO:0000259" key="3">
    <source>
        <dbReference type="SMART" id="SM01075"/>
    </source>
</evidence>
<dbReference type="Gene3D" id="1.10.10.1420">
    <property type="entry name" value="DNA replication factor Cdt1, C-terminal WH domain"/>
    <property type="match status" value="1"/>
</dbReference>